<dbReference type="EMBL" id="JAFREM010000031">
    <property type="protein sequence ID" value="MBO1308279.1"/>
    <property type="molecule type" value="Genomic_DNA"/>
</dbReference>
<feature type="transmembrane region" description="Helical" evidence="1">
    <location>
        <begin position="12"/>
        <end position="32"/>
    </location>
</feature>
<keyword evidence="1" id="KW-0812">Transmembrane</keyword>
<organism evidence="2 3">
    <name type="scientific">Candidatus Enterococcus moelleringii</name>
    <dbReference type="NCBI Taxonomy" id="2815325"/>
    <lineage>
        <taxon>Bacteria</taxon>
        <taxon>Bacillati</taxon>
        <taxon>Bacillota</taxon>
        <taxon>Bacilli</taxon>
        <taxon>Lactobacillales</taxon>
        <taxon>Enterococcaceae</taxon>
        <taxon>Enterococcus</taxon>
    </lineage>
</organism>
<name>A0ABS3LF73_9ENTE</name>
<keyword evidence="1" id="KW-1133">Transmembrane helix</keyword>
<protein>
    <submittedName>
        <fullName evidence="2">DUF3397 domain-containing protein</fullName>
    </submittedName>
</protein>
<evidence type="ECO:0000313" key="2">
    <source>
        <dbReference type="EMBL" id="MBO1308279.1"/>
    </source>
</evidence>
<dbReference type="InterPro" id="IPR024515">
    <property type="entry name" value="DUF3397"/>
</dbReference>
<evidence type="ECO:0000256" key="1">
    <source>
        <dbReference type="SAM" id="Phobius"/>
    </source>
</evidence>
<dbReference type="Pfam" id="PF11877">
    <property type="entry name" value="DUF3397"/>
    <property type="match status" value="1"/>
</dbReference>
<sequence length="127" mass="14920">MGVLGSFSPILLLWYVFPVIILLGSDYIVSILKLKQRFNIKVPDISVPFLFVGMHEISKHISTFSILPYFLLTILLLGIAVVLFQAYRYREIVYGRFFKMFWRMTFLLSVVMYFILIIASFIRLVLR</sequence>
<dbReference type="Proteomes" id="UP000664601">
    <property type="component" value="Unassembled WGS sequence"/>
</dbReference>
<evidence type="ECO:0000313" key="3">
    <source>
        <dbReference type="Proteomes" id="UP000664601"/>
    </source>
</evidence>
<keyword evidence="3" id="KW-1185">Reference proteome</keyword>
<feature type="transmembrane region" description="Helical" evidence="1">
    <location>
        <begin position="66"/>
        <end position="86"/>
    </location>
</feature>
<keyword evidence="1" id="KW-0472">Membrane</keyword>
<gene>
    <name evidence="2" type="ORF">JZO70_19035</name>
</gene>
<accession>A0ABS3LF73</accession>
<dbReference type="RefSeq" id="WP_207675271.1">
    <property type="nucleotide sequence ID" value="NZ_JAFREM010000031.1"/>
</dbReference>
<comment type="caution">
    <text evidence="2">The sequence shown here is derived from an EMBL/GenBank/DDBJ whole genome shotgun (WGS) entry which is preliminary data.</text>
</comment>
<reference evidence="2 3" key="1">
    <citation type="submission" date="2021-03" db="EMBL/GenBank/DDBJ databases">
        <title>Enterococcal diversity collection.</title>
        <authorList>
            <person name="Gilmore M.S."/>
            <person name="Schwartzman J."/>
            <person name="Van Tyne D."/>
            <person name="Martin M."/>
            <person name="Earl A.M."/>
            <person name="Manson A.L."/>
            <person name="Straub T."/>
            <person name="Salamzade R."/>
            <person name="Saavedra J."/>
            <person name="Lebreton F."/>
            <person name="Prichula J."/>
            <person name="Schaufler K."/>
            <person name="Gaca A."/>
            <person name="Sgardioli B."/>
            <person name="Wagenaar J."/>
            <person name="Strong T."/>
        </authorList>
    </citation>
    <scope>NUCLEOTIDE SEQUENCE [LARGE SCALE GENOMIC DNA]</scope>
    <source>
        <strain evidence="2 3">669A</strain>
    </source>
</reference>
<proteinExistence type="predicted"/>
<feature type="transmembrane region" description="Helical" evidence="1">
    <location>
        <begin position="106"/>
        <end position="126"/>
    </location>
</feature>